<accession>B5I8Z1</accession>
<sequence length="257" mass="28782">MKLWRGFPRGCPATASEAIKVTSPPLLRLLGQFRLEYDAKPVELSRNGQRLLAFVGLHRRVSRTVLAGTLWPEVTEDHARGSLRTTLWKLPRCDQALIRCSGDSLSTGTALHVDVHTLIETAFDVVQGCARPFDARLPPGLVGTEELLPGWDEEWVLLERERLRQLRLHALDALAETLVREGKSALALEAAWASVRSEPLRESAHRAAVAAHLAEGNLIEAVRQYRSFRQLLRKELGVEPSPQFTRMLAQHGIVLFR</sequence>
<dbReference type="InterPro" id="IPR005158">
    <property type="entry name" value="BTAD"/>
</dbReference>
<evidence type="ECO:0000313" key="4">
    <source>
        <dbReference type="Proteomes" id="UP000002785"/>
    </source>
</evidence>
<dbReference type="eggNOG" id="COG3629">
    <property type="taxonomic scope" value="Bacteria"/>
</dbReference>
<organism evidence="3 4">
    <name type="scientific">Streptomyces sviceus (strain ATCC 29083 / DSM 924 / JCM 4929 / NBRC 13980 / NCIMB 11184 / NRRL 5439 / UC 5370)</name>
    <dbReference type="NCBI Taxonomy" id="463191"/>
    <lineage>
        <taxon>Bacteria</taxon>
        <taxon>Bacillati</taxon>
        <taxon>Actinomycetota</taxon>
        <taxon>Actinomycetes</taxon>
        <taxon>Kitasatosporales</taxon>
        <taxon>Streptomycetaceae</taxon>
        <taxon>Streptomyces</taxon>
    </lineage>
</organism>
<reference evidence="3" key="1">
    <citation type="submission" date="2009-10" db="EMBL/GenBank/DDBJ databases">
        <title>The genome sequence of Streptomyces sviceus strain ATCC 29083.</title>
        <authorList>
            <consortium name="The Broad Institute Genome Sequencing Platform"/>
            <consortium name="Broad Institute Microbial Sequencing Center"/>
            <person name="Fischbach M."/>
            <person name="Godfrey P."/>
            <person name="Ward D."/>
            <person name="Young S."/>
            <person name="Zeng Q."/>
            <person name="Koehrsen M."/>
            <person name="Alvarado L."/>
            <person name="Berlin A.M."/>
            <person name="Bochicchio J."/>
            <person name="Borenstein D."/>
            <person name="Chapman S.B."/>
            <person name="Chen Z."/>
            <person name="Engels R."/>
            <person name="Freedman E."/>
            <person name="Gellesch M."/>
            <person name="Goldberg J."/>
            <person name="Griggs A."/>
            <person name="Gujja S."/>
            <person name="Heilman E.R."/>
            <person name="Heiman D.I."/>
            <person name="Hepburn T.A."/>
            <person name="Howarth C."/>
            <person name="Jen D."/>
            <person name="Larson L."/>
            <person name="Lewis B."/>
            <person name="Mehta T."/>
            <person name="Park D."/>
            <person name="Pearson M."/>
            <person name="Richards J."/>
            <person name="Roberts A."/>
            <person name="Saif S."/>
            <person name="Shea T.D."/>
            <person name="Shenoy N."/>
            <person name="Sisk P."/>
            <person name="Stolte C."/>
            <person name="Sykes S.N."/>
            <person name="Thomson T."/>
            <person name="Walk T."/>
            <person name="White J."/>
            <person name="Yandava C."/>
            <person name="Straight P."/>
            <person name="Clardy J."/>
            <person name="Hung D."/>
            <person name="Kolter R."/>
            <person name="Mekalanos J."/>
            <person name="Walker S."/>
            <person name="Walsh C.T."/>
            <person name="Wieland-Brown L.C."/>
            <person name="Haas B."/>
            <person name="Nusbaum C."/>
            <person name="Birren B."/>
        </authorList>
    </citation>
    <scope>NUCLEOTIDE SEQUENCE [LARGE SCALE GENOMIC DNA]</scope>
    <source>
        <strain evidence="3">ATCC 29083</strain>
    </source>
</reference>
<dbReference type="Pfam" id="PF03704">
    <property type="entry name" value="BTAD"/>
    <property type="match status" value="1"/>
</dbReference>
<dbReference type="InterPro" id="IPR011990">
    <property type="entry name" value="TPR-like_helical_dom_sf"/>
</dbReference>
<keyword evidence="4" id="KW-1185">Reference proteome</keyword>
<evidence type="ECO:0000313" key="3">
    <source>
        <dbReference type="EMBL" id="EDY61546.2"/>
    </source>
</evidence>
<gene>
    <name evidence="3" type="ORF">SSEG_08126</name>
</gene>
<dbReference type="InterPro" id="IPR051677">
    <property type="entry name" value="AfsR-DnrI-RedD_regulator"/>
</dbReference>
<dbReference type="SUPFAM" id="SSF48452">
    <property type="entry name" value="TPR-like"/>
    <property type="match status" value="1"/>
</dbReference>
<dbReference type="InterPro" id="IPR036388">
    <property type="entry name" value="WH-like_DNA-bd_sf"/>
</dbReference>
<dbReference type="SMART" id="SM01043">
    <property type="entry name" value="BTAD"/>
    <property type="match status" value="1"/>
</dbReference>
<proteinExistence type="predicted"/>
<dbReference type="Proteomes" id="UP000002785">
    <property type="component" value="Chromosome"/>
</dbReference>
<dbReference type="GO" id="GO:0000160">
    <property type="term" value="P:phosphorelay signal transduction system"/>
    <property type="evidence" value="ECO:0007669"/>
    <property type="project" value="UniProtKB-KW"/>
</dbReference>
<dbReference type="HOGENOM" id="CLU_004665_3_0_11"/>
<dbReference type="EMBL" id="CM000951">
    <property type="protein sequence ID" value="EDY61546.2"/>
    <property type="molecule type" value="Genomic_DNA"/>
</dbReference>
<dbReference type="Gene3D" id="1.25.40.10">
    <property type="entry name" value="Tetratricopeptide repeat domain"/>
    <property type="match status" value="1"/>
</dbReference>
<evidence type="ECO:0000259" key="2">
    <source>
        <dbReference type="SMART" id="SM01043"/>
    </source>
</evidence>
<evidence type="ECO:0000256" key="1">
    <source>
        <dbReference type="ARBA" id="ARBA00023012"/>
    </source>
</evidence>
<protein>
    <submittedName>
        <fullName evidence="3">Transcriptional regulator</fullName>
    </submittedName>
</protein>
<dbReference type="Gene3D" id="1.10.10.10">
    <property type="entry name" value="Winged helix-like DNA-binding domain superfamily/Winged helix DNA-binding domain"/>
    <property type="match status" value="1"/>
</dbReference>
<feature type="domain" description="Bacterial transcriptional activator" evidence="2">
    <location>
        <begin position="113"/>
        <end position="248"/>
    </location>
</feature>
<dbReference type="AlphaFoldDB" id="B5I8Z1"/>
<dbReference type="PANTHER" id="PTHR35807">
    <property type="entry name" value="TRANSCRIPTIONAL REGULATOR REDD-RELATED"/>
    <property type="match status" value="1"/>
</dbReference>
<keyword evidence="1" id="KW-0902">Two-component regulatory system</keyword>
<name>B5I8Z1_STRX2</name>